<sequence length="285" mass="32654">MSTPEEFSAVLQDASRPTTLTTLPSEIRYRIYDMLCEDAASTVIIDRSPDKVIPAVRCKFLFGTYRSKPTDAVDLETLSGWMESFHKPEVEICLHQVCRLLRNEFTPHAAQQLSLRVIKTDRCPDLRRAPFPPLVRVVPHLITTELRHLNLEALHGRHVWTKAHELLGPAHQNFPKLTLVSLGHFFYVSESFIAKRWPLEEPVMQMVFKDMEEDFLDMRLQGTQTILRSSETDQIKLKHSVFSGAECEDSHTGQPIIRMSPGMCWSLEESGNGSTIVRHNILEDY</sequence>
<dbReference type="EMBL" id="KB822721">
    <property type="protein sequence ID" value="ETN39111.1"/>
    <property type="molecule type" value="Genomic_DNA"/>
</dbReference>
<evidence type="ECO:0008006" key="3">
    <source>
        <dbReference type="Google" id="ProtNLM"/>
    </source>
</evidence>
<dbReference type="HOGENOM" id="CLU_976653_0_0_1"/>
<dbReference type="AlphaFoldDB" id="W2RRG2"/>
<proteinExistence type="predicted"/>
<evidence type="ECO:0000313" key="2">
    <source>
        <dbReference type="Proteomes" id="UP000030752"/>
    </source>
</evidence>
<dbReference type="VEuPathDB" id="FungiDB:HMPREF1541_05333"/>
<reference evidence="1 2" key="1">
    <citation type="submission" date="2013-03" db="EMBL/GenBank/DDBJ databases">
        <title>The Genome Sequence of Phialophora europaea CBS 101466.</title>
        <authorList>
            <consortium name="The Broad Institute Genomics Platform"/>
            <person name="Cuomo C."/>
            <person name="de Hoog S."/>
            <person name="Gorbushina A."/>
            <person name="Walker B."/>
            <person name="Young S.K."/>
            <person name="Zeng Q."/>
            <person name="Gargeya S."/>
            <person name="Fitzgerald M."/>
            <person name="Haas B."/>
            <person name="Abouelleil A."/>
            <person name="Allen A.W."/>
            <person name="Alvarado L."/>
            <person name="Arachchi H.M."/>
            <person name="Berlin A.M."/>
            <person name="Chapman S.B."/>
            <person name="Gainer-Dewar J."/>
            <person name="Goldberg J."/>
            <person name="Griggs A."/>
            <person name="Gujja S."/>
            <person name="Hansen M."/>
            <person name="Howarth C."/>
            <person name="Imamovic A."/>
            <person name="Ireland A."/>
            <person name="Larimer J."/>
            <person name="McCowan C."/>
            <person name="Murphy C."/>
            <person name="Pearson M."/>
            <person name="Poon T.W."/>
            <person name="Priest M."/>
            <person name="Roberts A."/>
            <person name="Saif S."/>
            <person name="Shea T."/>
            <person name="Sisk P."/>
            <person name="Sykes S."/>
            <person name="Wortman J."/>
            <person name="Nusbaum C."/>
            <person name="Birren B."/>
        </authorList>
    </citation>
    <scope>NUCLEOTIDE SEQUENCE [LARGE SCALE GENOMIC DNA]</scope>
    <source>
        <strain evidence="1 2">CBS 101466</strain>
    </source>
</reference>
<name>W2RRG2_CYPE1</name>
<organism evidence="1 2">
    <name type="scientific">Cyphellophora europaea (strain CBS 101466)</name>
    <name type="common">Phialophora europaea</name>
    <dbReference type="NCBI Taxonomy" id="1220924"/>
    <lineage>
        <taxon>Eukaryota</taxon>
        <taxon>Fungi</taxon>
        <taxon>Dikarya</taxon>
        <taxon>Ascomycota</taxon>
        <taxon>Pezizomycotina</taxon>
        <taxon>Eurotiomycetes</taxon>
        <taxon>Chaetothyriomycetidae</taxon>
        <taxon>Chaetothyriales</taxon>
        <taxon>Cyphellophoraceae</taxon>
        <taxon>Cyphellophora</taxon>
    </lineage>
</organism>
<dbReference type="InParanoid" id="W2RRG2"/>
<gene>
    <name evidence="1" type="ORF">HMPREF1541_05333</name>
</gene>
<accession>W2RRG2</accession>
<dbReference type="GeneID" id="19972672"/>
<dbReference type="Proteomes" id="UP000030752">
    <property type="component" value="Unassembled WGS sequence"/>
</dbReference>
<dbReference type="RefSeq" id="XP_008717896.1">
    <property type="nucleotide sequence ID" value="XM_008719674.1"/>
</dbReference>
<protein>
    <recommendedName>
        <fullName evidence="3">F-box domain-containing protein</fullName>
    </recommendedName>
</protein>
<keyword evidence="2" id="KW-1185">Reference proteome</keyword>
<evidence type="ECO:0000313" key="1">
    <source>
        <dbReference type="EMBL" id="ETN39111.1"/>
    </source>
</evidence>